<dbReference type="OrthoDB" id="2081414at2"/>
<reference evidence="4 5" key="1">
    <citation type="submission" date="2020-01" db="EMBL/GenBank/DDBJ databases">
        <title>Whole genome sequence of Heliobacterium gestii DSM 11169.</title>
        <authorList>
            <person name="Kyndt J.A."/>
            <person name="Meyer T.E."/>
        </authorList>
    </citation>
    <scope>NUCLEOTIDE SEQUENCE [LARGE SCALE GENOMIC DNA]</scope>
    <source>
        <strain evidence="4 5">DSM 11169</strain>
    </source>
</reference>
<proteinExistence type="predicted"/>
<comment type="caution">
    <text evidence="4">The sequence shown here is derived from an EMBL/GenBank/DDBJ whole genome shotgun (WGS) entry which is preliminary data.</text>
</comment>
<evidence type="ECO:0000256" key="2">
    <source>
        <dbReference type="SAM" id="SignalP"/>
    </source>
</evidence>
<organism evidence="4 5">
    <name type="scientific">Heliomicrobium gestii</name>
    <name type="common">Heliobacterium gestii</name>
    <dbReference type="NCBI Taxonomy" id="2699"/>
    <lineage>
        <taxon>Bacteria</taxon>
        <taxon>Bacillati</taxon>
        <taxon>Bacillota</taxon>
        <taxon>Clostridia</taxon>
        <taxon>Eubacteriales</taxon>
        <taxon>Heliobacteriaceae</taxon>
        <taxon>Heliomicrobium</taxon>
    </lineage>
</organism>
<dbReference type="RefSeq" id="WP_161262178.1">
    <property type="nucleotide sequence ID" value="NZ_JAFBDC010000009.1"/>
</dbReference>
<dbReference type="InterPro" id="IPR014755">
    <property type="entry name" value="Cu-Rt/internalin_Ig-like"/>
</dbReference>
<dbReference type="EMBL" id="WXEX01000009">
    <property type="protein sequence ID" value="MZP43602.1"/>
    <property type="molecule type" value="Genomic_DNA"/>
</dbReference>
<feature type="domain" description="SbsA Ig-like" evidence="3">
    <location>
        <begin position="38"/>
        <end position="139"/>
    </location>
</feature>
<keyword evidence="1 2" id="KW-0732">Signal</keyword>
<dbReference type="Proteomes" id="UP000471031">
    <property type="component" value="Unassembled WGS sequence"/>
</dbReference>
<dbReference type="AlphaFoldDB" id="A0A845LAC8"/>
<evidence type="ECO:0000259" key="3">
    <source>
        <dbReference type="Pfam" id="PF13205"/>
    </source>
</evidence>
<feature type="chain" id="PRO_5032314966" description="SbsA Ig-like domain-containing protein" evidence="2">
    <location>
        <begin position="30"/>
        <end position="252"/>
    </location>
</feature>
<accession>A0A845LAC8</accession>
<feature type="signal peptide" evidence="2">
    <location>
        <begin position="1"/>
        <end position="29"/>
    </location>
</feature>
<dbReference type="Gene3D" id="2.60.40.3710">
    <property type="match status" value="1"/>
</dbReference>
<gene>
    <name evidence="4" type="ORF">GTO89_11170</name>
</gene>
<dbReference type="Gene3D" id="2.60.40.1220">
    <property type="match status" value="1"/>
</dbReference>
<protein>
    <recommendedName>
        <fullName evidence="3">SbsA Ig-like domain-containing protein</fullName>
    </recommendedName>
</protein>
<evidence type="ECO:0000313" key="5">
    <source>
        <dbReference type="Proteomes" id="UP000471031"/>
    </source>
</evidence>
<feature type="domain" description="SbsA Ig-like" evidence="3">
    <location>
        <begin position="144"/>
        <end position="247"/>
    </location>
</feature>
<sequence>MRNKKITRVISWLSMVLFLFSIAPQWAFASTKSADSKKKLTVSSSDPADSAVVTDLSKPIVIRFNKEIRAGKNYDKITIKRKDKAVTIKQKTIKADTLTLTPKESYTRGAEYTVQIPSKSVIGVNGQELQKAEEFTFKTSKSTDTKSLSVLKTDPADEKTNVSRNASVTVTFSKPVVKGDTFAKISMTNRSGKSISFDAKVSGSKVILTPKSRLAANTTYTVALPAKSVKDEEGNELKKTYDFIFVTEKTRK</sequence>
<dbReference type="Pfam" id="PF13205">
    <property type="entry name" value="Big_5"/>
    <property type="match status" value="2"/>
</dbReference>
<evidence type="ECO:0000313" key="4">
    <source>
        <dbReference type="EMBL" id="MZP43602.1"/>
    </source>
</evidence>
<dbReference type="InterPro" id="IPR032812">
    <property type="entry name" value="SbsA_Ig"/>
</dbReference>
<keyword evidence="5" id="KW-1185">Reference proteome</keyword>
<name>A0A845LAC8_HELGE</name>
<evidence type="ECO:0000256" key="1">
    <source>
        <dbReference type="ARBA" id="ARBA00022729"/>
    </source>
</evidence>